<dbReference type="EC" id="2.7.13.3" evidence="2"/>
<keyword evidence="3" id="KW-0808">Transferase</keyword>
<dbReference type="InterPro" id="IPR017181">
    <property type="entry name" value="Sig_transdc_His_kin_CHASE2"/>
</dbReference>
<dbReference type="Proteomes" id="UP000635071">
    <property type="component" value="Unassembled WGS sequence"/>
</dbReference>
<dbReference type="Gene3D" id="3.30.450.20">
    <property type="entry name" value="PAS domain"/>
    <property type="match status" value="1"/>
</dbReference>
<dbReference type="PRINTS" id="PR00344">
    <property type="entry name" value="BCTRLSENSOR"/>
</dbReference>
<dbReference type="GO" id="GO:0000155">
    <property type="term" value="F:phosphorelay sensor kinase activity"/>
    <property type="evidence" value="ECO:0007669"/>
    <property type="project" value="TreeGrafter"/>
</dbReference>
<dbReference type="CDD" id="cd00075">
    <property type="entry name" value="HATPase"/>
    <property type="match status" value="1"/>
</dbReference>
<feature type="transmembrane region" description="Helical" evidence="5">
    <location>
        <begin position="306"/>
        <end position="324"/>
    </location>
</feature>
<organism evidence="7 8">
    <name type="scientific">Sandarakinorhabdus glacialis</name>
    <dbReference type="NCBI Taxonomy" id="1614636"/>
    <lineage>
        <taxon>Bacteria</taxon>
        <taxon>Pseudomonadati</taxon>
        <taxon>Pseudomonadota</taxon>
        <taxon>Alphaproteobacteria</taxon>
        <taxon>Sphingomonadales</taxon>
        <taxon>Sphingosinicellaceae</taxon>
        <taxon>Sandarakinorhabdus</taxon>
    </lineage>
</organism>
<dbReference type="InterPro" id="IPR007890">
    <property type="entry name" value="CHASE2"/>
</dbReference>
<dbReference type="EMBL" id="BMJM01000011">
    <property type="protein sequence ID" value="GGE19100.1"/>
    <property type="molecule type" value="Genomic_DNA"/>
</dbReference>
<dbReference type="GO" id="GO:0009927">
    <property type="term" value="F:histidine phosphotransfer kinase activity"/>
    <property type="evidence" value="ECO:0007669"/>
    <property type="project" value="TreeGrafter"/>
</dbReference>
<evidence type="ECO:0000256" key="2">
    <source>
        <dbReference type="ARBA" id="ARBA00012438"/>
    </source>
</evidence>
<dbReference type="InterPro" id="IPR004358">
    <property type="entry name" value="Sig_transdc_His_kin-like_C"/>
</dbReference>
<dbReference type="SMART" id="SM01080">
    <property type="entry name" value="CHASE2"/>
    <property type="match status" value="1"/>
</dbReference>
<gene>
    <name evidence="7" type="ORF">GCM10011529_27010</name>
</gene>
<comment type="catalytic activity">
    <reaction evidence="1">
        <text>ATP + protein L-histidine = ADP + protein N-phospho-L-histidine.</text>
        <dbReference type="EC" id="2.7.13.3"/>
    </reaction>
</comment>
<dbReference type="InterPro" id="IPR035965">
    <property type="entry name" value="PAS-like_dom_sf"/>
</dbReference>
<dbReference type="SUPFAM" id="SSF55785">
    <property type="entry name" value="PYP-like sensor domain (PAS domain)"/>
    <property type="match status" value="1"/>
</dbReference>
<evidence type="ECO:0000256" key="1">
    <source>
        <dbReference type="ARBA" id="ARBA00000085"/>
    </source>
</evidence>
<feature type="transmembrane region" description="Helical" evidence="5">
    <location>
        <begin position="28"/>
        <end position="48"/>
    </location>
</feature>
<name>A0A916ZZN5_9SPHN</name>
<dbReference type="PANTHER" id="PTHR43047:SF72">
    <property type="entry name" value="OSMOSENSING HISTIDINE PROTEIN KINASE SLN1"/>
    <property type="match status" value="1"/>
</dbReference>
<keyword evidence="4 7" id="KW-0418">Kinase</keyword>
<dbReference type="Pfam" id="PF02518">
    <property type="entry name" value="HATPase_c"/>
    <property type="match status" value="1"/>
</dbReference>
<dbReference type="Pfam" id="PF05226">
    <property type="entry name" value="CHASE2"/>
    <property type="match status" value="1"/>
</dbReference>
<dbReference type="AlphaFoldDB" id="A0A916ZZN5"/>
<dbReference type="PIRSF" id="PIRSF037347">
    <property type="entry name" value="STHK_CHASE2_PAS_prd"/>
    <property type="match status" value="1"/>
</dbReference>
<sequence>MPVRNAEPPADVPGRLPGWQPGRLLTEWLVVGGLLSLLLTALVLTGAARRFDQVLYDYVLVTRPPPPPGDIIIIGIDETSLAQLGPWPWPRRFHAEAIARISAAGARAIGYDVLFTEPRPGDAVLSAALNGRVPVVLPTQFRVPGSNGRGYDAVPPVVGGTAARVGHASVHLEEDGVVRTLDLAMDGSERRWHVAALLAGVDGGLPAFVAAEAGAPLVRRGERLVGFRGGPGRFRSVPFAALLAGEVPPELLAGRIVLVGATAAGLGDQFSTPTAGATAEMPGVEMQASFIADLIQGRHLRRAGRGWSIGLGLVALWLGMAALLRLQPAAAAMYGAALTVMTAVGAALVFRQTGLWIGPGAALAVLLLAQPVWAWRRLAVVNDGMLTVLAALGRQPGMAAVAAGTAAADPVTRDPVTKTTELLEAMIERVESLRELANAALRGLPDATLLVDRGGGIVAANGAAAALFGQAPTLASVDAAMNAGLPGFGTATLADPNSAWRGEHGARDGSIRDIRFTPWRDAQGAPLGWIVRFADISALRRAEMAREEALQLLTHDMRAPQATILALLDRHPELDADLAARLRQLATRTVALADGYLQLARADAGDYAMTEVDLAAIVTEAVDELWPQSQAKDVRLVGEQLDDEALLTGNYQLLLRAAVNLIGNAVKFAPQGSVVTARVGAAAGGWRFDVIDTGPGLTGAEQARLFGRFRTGPKAGAGSDGVGLGLAFVRAVADGHGGTITCTSTAGAGAKFSLWLPLMLAAPLTGVAPPALH</sequence>
<dbReference type="InterPro" id="IPR005467">
    <property type="entry name" value="His_kinase_dom"/>
</dbReference>
<evidence type="ECO:0000259" key="6">
    <source>
        <dbReference type="PROSITE" id="PS50109"/>
    </source>
</evidence>
<dbReference type="PANTHER" id="PTHR43047">
    <property type="entry name" value="TWO-COMPONENT HISTIDINE PROTEIN KINASE"/>
    <property type="match status" value="1"/>
</dbReference>
<evidence type="ECO:0000313" key="8">
    <source>
        <dbReference type="Proteomes" id="UP000635071"/>
    </source>
</evidence>
<keyword evidence="5" id="KW-1133">Transmembrane helix</keyword>
<dbReference type="SMART" id="SM00387">
    <property type="entry name" value="HATPase_c"/>
    <property type="match status" value="1"/>
</dbReference>
<protein>
    <recommendedName>
        <fullName evidence="2">histidine kinase</fullName>
        <ecNumber evidence="2">2.7.13.3</ecNumber>
    </recommendedName>
</protein>
<dbReference type="SUPFAM" id="SSF55874">
    <property type="entry name" value="ATPase domain of HSP90 chaperone/DNA topoisomerase II/histidine kinase"/>
    <property type="match status" value="1"/>
</dbReference>
<evidence type="ECO:0000256" key="4">
    <source>
        <dbReference type="ARBA" id="ARBA00022777"/>
    </source>
</evidence>
<keyword evidence="5" id="KW-0812">Transmembrane</keyword>
<proteinExistence type="predicted"/>
<reference evidence="7" key="1">
    <citation type="journal article" date="2014" name="Int. J. Syst. Evol. Microbiol.">
        <title>Complete genome sequence of Corynebacterium casei LMG S-19264T (=DSM 44701T), isolated from a smear-ripened cheese.</title>
        <authorList>
            <consortium name="US DOE Joint Genome Institute (JGI-PGF)"/>
            <person name="Walter F."/>
            <person name="Albersmeier A."/>
            <person name="Kalinowski J."/>
            <person name="Ruckert C."/>
        </authorList>
    </citation>
    <scope>NUCLEOTIDE SEQUENCE</scope>
    <source>
        <strain evidence="7">CGMCC 1.15519</strain>
    </source>
</reference>
<dbReference type="RefSeq" id="WP_188763610.1">
    <property type="nucleotide sequence ID" value="NZ_BMJM01000011.1"/>
</dbReference>
<feature type="domain" description="Histidine kinase" evidence="6">
    <location>
        <begin position="552"/>
        <end position="760"/>
    </location>
</feature>
<feature type="transmembrane region" description="Helical" evidence="5">
    <location>
        <begin position="355"/>
        <end position="375"/>
    </location>
</feature>
<keyword evidence="8" id="KW-1185">Reference proteome</keyword>
<evidence type="ECO:0000313" key="7">
    <source>
        <dbReference type="EMBL" id="GGE19100.1"/>
    </source>
</evidence>
<feature type="transmembrane region" description="Helical" evidence="5">
    <location>
        <begin position="330"/>
        <end position="350"/>
    </location>
</feature>
<dbReference type="Gene3D" id="3.30.565.10">
    <property type="entry name" value="Histidine kinase-like ATPase, C-terminal domain"/>
    <property type="match status" value="1"/>
</dbReference>
<evidence type="ECO:0000256" key="5">
    <source>
        <dbReference type="SAM" id="Phobius"/>
    </source>
</evidence>
<comment type="caution">
    <text evidence="7">The sequence shown here is derived from an EMBL/GenBank/DDBJ whole genome shotgun (WGS) entry which is preliminary data.</text>
</comment>
<dbReference type="PROSITE" id="PS50109">
    <property type="entry name" value="HIS_KIN"/>
    <property type="match status" value="1"/>
</dbReference>
<evidence type="ECO:0000256" key="3">
    <source>
        <dbReference type="ARBA" id="ARBA00022679"/>
    </source>
</evidence>
<accession>A0A916ZZN5</accession>
<keyword evidence="5" id="KW-0472">Membrane</keyword>
<dbReference type="InterPro" id="IPR003594">
    <property type="entry name" value="HATPase_dom"/>
</dbReference>
<reference evidence="7" key="2">
    <citation type="submission" date="2020-09" db="EMBL/GenBank/DDBJ databases">
        <authorList>
            <person name="Sun Q."/>
            <person name="Zhou Y."/>
        </authorList>
    </citation>
    <scope>NUCLEOTIDE SEQUENCE</scope>
    <source>
        <strain evidence="7">CGMCC 1.15519</strain>
    </source>
</reference>
<dbReference type="GO" id="GO:0005886">
    <property type="term" value="C:plasma membrane"/>
    <property type="evidence" value="ECO:0007669"/>
    <property type="project" value="TreeGrafter"/>
</dbReference>
<dbReference type="InterPro" id="IPR036890">
    <property type="entry name" value="HATPase_C_sf"/>
</dbReference>